<dbReference type="NCBIfam" id="NF003843">
    <property type="entry name" value="PRK05422.1"/>
    <property type="match status" value="1"/>
</dbReference>
<dbReference type="KEGG" id="mgly:NCTC10194_00328"/>
<keyword evidence="2 3" id="KW-0694">RNA-binding</keyword>
<dbReference type="GO" id="GO:0003723">
    <property type="term" value="F:RNA binding"/>
    <property type="evidence" value="ECO:0007669"/>
    <property type="project" value="UniProtKB-UniRule"/>
</dbReference>
<organism evidence="4 5">
    <name type="scientific">Mycoplasmopsis glycophila</name>
    <dbReference type="NCBI Taxonomy" id="171285"/>
    <lineage>
        <taxon>Bacteria</taxon>
        <taxon>Bacillati</taxon>
        <taxon>Mycoplasmatota</taxon>
        <taxon>Mycoplasmoidales</taxon>
        <taxon>Metamycoplasmataceae</taxon>
        <taxon>Mycoplasmopsis</taxon>
    </lineage>
</organism>
<reference evidence="4 5" key="1">
    <citation type="submission" date="2019-01" db="EMBL/GenBank/DDBJ databases">
        <authorList>
            <consortium name="Pathogen Informatics"/>
        </authorList>
    </citation>
    <scope>NUCLEOTIDE SEQUENCE [LARGE SCALE GENOMIC DNA]</scope>
    <source>
        <strain evidence="4 5">NCTC10194</strain>
    </source>
</reference>
<dbReference type="GO" id="GO:0005829">
    <property type="term" value="C:cytosol"/>
    <property type="evidence" value="ECO:0007669"/>
    <property type="project" value="TreeGrafter"/>
</dbReference>
<dbReference type="Proteomes" id="UP000290815">
    <property type="component" value="Chromosome"/>
</dbReference>
<gene>
    <name evidence="3 4" type="primary">smpB</name>
    <name evidence="4" type="ORF">NCTC10194_00328</name>
</gene>
<evidence type="ECO:0000256" key="2">
    <source>
        <dbReference type="ARBA" id="ARBA00022884"/>
    </source>
</evidence>
<keyword evidence="1 3" id="KW-0963">Cytoplasm</keyword>
<evidence type="ECO:0000256" key="1">
    <source>
        <dbReference type="ARBA" id="ARBA00022490"/>
    </source>
</evidence>
<protein>
    <recommendedName>
        <fullName evidence="3">SsrA-binding protein</fullName>
    </recommendedName>
    <alternativeName>
        <fullName evidence="3">Small protein B</fullName>
    </alternativeName>
</protein>
<accession>A0A449AUY6</accession>
<comment type="similarity">
    <text evidence="3">Belongs to the SmpB family.</text>
</comment>
<evidence type="ECO:0000256" key="3">
    <source>
        <dbReference type="HAMAP-Rule" id="MF_00023"/>
    </source>
</evidence>
<dbReference type="GO" id="GO:0070930">
    <property type="term" value="P:trans-translation-dependent protein tagging"/>
    <property type="evidence" value="ECO:0007669"/>
    <property type="project" value="TreeGrafter"/>
</dbReference>
<dbReference type="CDD" id="cd09294">
    <property type="entry name" value="SmpB"/>
    <property type="match status" value="1"/>
</dbReference>
<dbReference type="RefSeq" id="WP_027333811.1">
    <property type="nucleotide sequence ID" value="NZ_LR215024.1"/>
</dbReference>
<comment type="function">
    <text evidence="3">Required for rescue of stalled ribosomes mediated by trans-translation. Binds to transfer-messenger RNA (tmRNA), required for stable association of tmRNA with ribosomes. tmRNA and SmpB together mimic tRNA shape, replacing the anticodon stem-loop with SmpB. tmRNA is encoded by the ssrA gene; the 2 termini fold to resemble tRNA(Ala) and it encodes a 'tag peptide', a short internal open reading frame. During trans-translation Ala-aminoacylated tmRNA acts like a tRNA, entering the A-site of stalled ribosomes, displacing the stalled mRNA. The ribosome then switches to translate the ORF on the tmRNA; the nascent peptide is terminated with the 'tag peptide' encoded by the tmRNA and targeted for degradation. The ribosome is freed to recommence translation, which seems to be the essential function of trans-translation.</text>
</comment>
<dbReference type="SUPFAM" id="SSF74982">
    <property type="entry name" value="Small protein B (SmpB)"/>
    <property type="match status" value="1"/>
</dbReference>
<dbReference type="InterPro" id="IPR023620">
    <property type="entry name" value="SmpB"/>
</dbReference>
<dbReference type="AlphaFoldDB" id="A0A449AUY6"/>
<keyword evidence="5" id="KW-1185">Reference proteome</keyword>
<dbReference type="InterPro" id="IPR000037">
    <property type="entry name" value="SsrA-bd_prot"/>
</dbReference>
<evidence type="ECO:0000313" key="5">
    <source>
        <dbReference type="Proteomes" id="UP000290815"/>
    </source>
</evidence>
<dbReference type="GO" id="GO:0070929">
    <property type="term" value="P:trans-translation"/>
    <property type="evidence" value="ECO:0007669"/>
    <property type="project" value="UniProtKB-UniRule"/>
</dbReference>
<name>A0A449AUY6_9BACT</name>
<dbReference type="HAMAP" id="MF_00023">
    <property type="entry name" value="SmpB"/>
    <property type="match status" value="1"/>
</dbReference>
<dbReference type="NCBIfam" id="TIGR00086">
    <property type="entry name" value="smpB"/>
    <property type="match status" value="1"/>
</dbReference>
<comment type="subcellular location">
    <subcellularLocation>
        <location evidence="3">Cytoplasm</location>
    </subcellularLocation>
    <text evidence="3">The tmRNA-SmpB complex associates with stalled 70S ribosomes.</text>
</comment>
<evidence type="ECO:0000313" key="4">
    <source>
        <dbReference type="EMBL" id="VEU70321.1"/>
    </source>
</evidence>
<dbReference type="PANTHER" id="PTHR30308:SF2">
    <property type="entry name" value="SSRA-BINDING PROTEIN"/>
    <property type="match status" value="1"/>
</dbReference>
<sequence>MKIVSQNKKAHHDYEILEKYEAGLVLEGWEVKTARSNKIDISNAYCSIYKNEVYLKDSFFKQYMLLKNDEYRDRKLLLHKREIRKIKQKIETLQLTIIPLKIYFHKSYLKIEIALAKGLRKYDKRAKIAKEETEKKLKQVLKSYL</sequence>
<dbReference type="Gene3D" id="2.40.280.10">
    <property type="match status" value="1"/>
</dbReference>
<dbReference type="PANTHER" id="PTHR30308">
    <property type="entry name" value="TMRNA-BINDING COMPONENT OF TRANS-TRANSLATION TAGGING COMPLEX"/>
    <property type="match status" value="1"/>
</dbReference>
<dbReference type="EMBL" id="LR215024">
    <property type="protein sequence ID" value="VEU70321.1"/>
    <property type="molecule type" value="Genomic_DNA"/>
</dbReference>
<dbReference type="Pfam" id="PF01668">
    <property type="entry name" value="SmpB"/>
    <property type="match status" value="1"/>
</dbReference>
<proteinExistence type="inferred from homology"/>